<protein>
    <submittedName>
        <fullName evidence="1">Uncharacterized protein</fullName>
    </submittedName>
</protein>
<dbReference type="Proteomes" id="UP001151760">
    <property type="component" value="Unassembled WGS sequence"/>
</dbReference>
<organism evidence="1 2">
    <name type="scientific">Tanacetum coccineum</name>
    <dbReference type="NCBI Taxonomy" id="301880"/>
    <lineage>
        <taxon>Eukaryota</taxon>
        <taxon>Viridiplantae</taxon>
        <taxon>Streptophyta</taxon>
        <taxon>Embryophyta</taxon>
        <taxon>Tracheophyta</taxon>
        <taxon>Spermatophyta</taxon>
        <taxon>Magnoliopsida</taxon>
        <taxon>eudicotyledons</taxon>
        <taxon>Gunneridae</taxon>
        <taxon>Pentapetalae</taxon>
        <taxon>asterids</taxon>
        <taxon>campanulids</taxon>
        <taxon>Asterales</taxon>
        <taxon>Asteraceae</taxon>
        <taxon>Asteroideae</taxon>
        <taxon>Anthemideae</taxon>
        <taxon>Anthemidinae</taxon>
        <taxon>Tanacetum</taxon>
    </lineage>
</organism>
<comment type="caution">
    <text evidence="1">The sequence shown here is derived from an EMBL/GenBank/DDBJ whole genome shotgun (WGS) entry which is preliminary data.</text>
</comment>
<gene>
    <name evidence="1" type="ORF">Tco_0877495</name>
</gene>
<keyword evidence="2" id="KW-1185">Reference proteome</keyword>
<name>A0ABQ5C103_9ASTR</name>
<sequence>MRADELYKFYDGTLKDVRDNLHDMLQNFVLGYNKDMLTRKWSEKDQEWYDKMLKLIDDLLLERWIMRSLECYVGGRLNETDYRLRMRTI</sequence>
<evidence type="ECO:0000313" key="1">
    <source>
        <dbReference type="EMBL" id="GJT18789.1"/>
    </source>
</evidence>
<proteinExistence type="predicted"/>
<reference evidence="1" key="2">
    <citation type="submission" date="2022-01" db="EMBL/GenBank/DDBJ databases">
        <authorList>
            <person name="Yamashiro T."/>
            <person name="Shiraishi A."/>
            <person name="Satake H."/>
            <person name="Nakayama K."/>
        </authorList>
    </citation>
    <scope>NUCLEOTIDE SEQUENCE</scope>
</reference>
<evidence type="ECO:0000313" key="2">
    <source>
        <dbReference type="Proteomes" id="UP001151760"/>
    </source>
</evidence>
<reference evidence="1" key="1">
    <citation type="journal article" date="2022" name="Int. J. Mol. Sci.">
        <title>Draft Genome of Tanacetum Coccineum: Genomic Comparison of Closely Related Tanacetum-Family Plants.</title>
        <authorList>
            <person name="Yamashiro T."/>
            <person name="Shiraishi A."/>
            <person name="Nakayama K."/>
            <person name="Satake H."/>
        </authorList>
    </citation>
    <scope>NUCLEOTIDE SEQUENCE</scope>
</reference>
<dbReference type="EMBL" id="BQNB010013666">
    <property type="protein sequence ID" value="GJT18789.1"/>
    <property type="molecule type" value="Genomic_DNA"/>
</dbReference>
<accession>A0ABQ5C103</accession>